<dbReference type="Proteomes" id="UP001516400">
    <property type="component" value="Unassembled WGS sequence"/>
</dbReference>
<evidence type="ECO:0000256" key="1">
    <source>
        <dbReference type="SAM" id="MobiDB-lite"/>
    </source>
</evidence>
<feature type="compositionally biased region" description="Basic and acidic residues" evidence="1">
    <location>
        <begin position="80"/>
        <end position="97"/>
    </location>
</feature>
<sequence>MVNDNQSSSAGGWGENKNFNDRNTSTDDWGANKERKFGDRNREYRDNDRDFKKKHFRKEGSEISSSGSEKSFGKGARTSSRNDSRPPRHDKRFDNKKLDNSWNVSAVPVIMDSAPNDAKFKEIDVNGRQERITISWFHNPSSFFCQLVESQESFKKLMQEVQEAYKHRKPGLSVQGAPAIALFPEDNVLYRARIIEVTDNQYKVYYVDFGNVSVVDKVWPIDNKFMEMPMQAIPSGLSGIEPINGNWPNPDNFSKYFEKEYLDCDFLMVDNGKYWINLSSENENVCQQLVNDGLAKYSELSTMEFEISLLVGQQFHAMIQIINSLSDLKILLQSGITVNCSIHNLSSATETYEEILKENLEKILIVYADNLVDDRLEITLYDLSGNKLNIIIPDEGAFDTVDPFCPYLVTKSTIEGFVSHINENSIVIQPTECSKNIEYFVEQMYEYYENLPPDNPLIPEEEFVYATKSSDGNWYRGKVTTFDDDKATVIYLDYGNSEEVSFSCLRELISQFIEWDIMAVTVSVKVPTADFLNQEVTALVYYSDAGLEGEIKVIAEHEHVIPEITPETKNVTNVSSQQFSETTSEPLQEASEISIPQSVETTGIGTGNGESTSSDIETGNSTSDGTSVILSHIDSPSDFYIQLVNSQDSINELQLKLQEDIKIMAQLDSASVGGLCAAPYSIDQQWYRSQILDADDDITTVRFIDYGNTDVIDNKSTKIKTLPPELLSLEEYATRCRLKIKPIEEEWSKGANERFEELTSVENIKVEFIDQDEKTNYVELYSNGDNVKDILIQENLAVLDNVVLEGKLTGFISHINSPSEFWVQLESCCVELEWIAEQLSNAGSFPDLEDLTPGCLCAAMFPDDEMWYRARILSNTVAGLEVLFLDYGNSCICSNLKQLPEHLVLAPPLAQKCSLQKPEGLLSWSAEASQKFNELSAEGQTVFTVKKLTTGETSLVELLVDGEDVSSKLLPTTDNGFVNNIESLERFSISKEGVVSEEKYKLEKISGTDYNEECIEKFVEINNEGKTQYEVEYLPEYTVRLYLNGRDIRNSLKEVLHKEKISQSLSLTTTTQAENESALSAVTDQTTNQFKKTTDLDSCNNDIALQKLENENTSESTVEMVDSIVANIINEALSANTINLELKQEANEGNSVLYREENEEKTDVEENSPIKEIECDTLVTMNEDQPTNFGDNTSGEFDTNVSNESLDTSNISLVNNIPDKSEDNVEENIFEPAINLTKGEVITSVVENVICENEFDSSKTTGLEDSSSRNTANLQEISASQISQGLELAQAYIEQKAVEEQSANSPEAKVVTLQVETHGNIPTNEGKSTDENAEYSVNEIDVHQESVEPETKGHSEPEPCIKKSEESKIDKNSFKIEFHENILASFPAPSTIENVKVVTKLSPTKVVPKSQDSIE</sequence>
<dbReference type="SUPFAM" id="SSF63748">
    <property type="entry name" value="Tudor/PWWP/MBT"/>
    <property type="match status" value="4"/>
</dbReference>
<dbReference type="PANTHER" id="PTHR22948">
    <property type="entry name" value="TUDOR DOMAIN CONTAINING PROTEIN"/>
    <property type="match status" value="1"/>
</dbReference>
<feature type="region of interest" description="Disordered" evidence="1">
    <location>
        <begin position="1"/>
        <end position="97"/>
    </location>
</feature>
<keyword evidence="4" id="KW-1185">Reference proteome</keyword>
<feature type="compositionally biased region" description="Low complexity" evidence="1">
    <location>
        <begin position="62"/>
        <end position="75"/>
    </location>
</feature>
<dbReference type="Pfam" id="PF00567">
    <property type="entry name" value="TUDOR"/>
    <property type="match status" value="4"/>
</dbReference>
<feature type="region of interest" description="Disordered" evidence="1">
    <location>
        <begin position="599"/>
        <end position="623"/>
    </location>
</feature>
<feature type="region of interest" description="Disordered" evidence="1">
    <location>
        <begin position="1345"/>
        <end position="1366"/>
    </location>
</feature>
<dbReference type="Gene3D" id="2.30.30.140">
    <property type="match status" value="4"/>
</dbReference>
<feature type="compositionally biased region" description="Polar residues" evidence="1">
    <location>
        <begin position="1"/>
        <end position="10"/>
    </location>
</feature>
<dbReference type="PANTHER" id="PTHR22948:SF76">
    <property type="entry name" value="FI20010P1-RELATED"/>
    <property type="match status" value="1"/>
</dbReference>
<evidence type="ECO:0000259" key="2">
    <source>
        <dbReference type="PROSITE" id="PS50304"/>
    </source>
</evidence>
<feature type="domain" description="Tudor" evidence="2">
    <location>
        <begin position="669"/>
        <end position="729"/>
    </location>
</feature>
<reference evidence="3 4" key="1">
    <citation type="journal article" date="2021" name="BMC Biol.">
        <title>Horizontally acquired antibacterial genes associated with adaptive radiation of ladybird beetles.</title>
        <authorList>
            <person name="Li H.S."/>
            <person name="Tang X.F."/>
            <person name="Huang Y.H."/>
            <person name="Xu Z.Y."/>
            <person name="Chen M.L."/>
            <person name="Du X.Y."/>
            <person name="Qiu B.Y."/>
            <person name="Chen P.T."/>
            <person name="Zhang W."/>
            <person name="Slipinski A."/>
            <person name="Escalona H.E."/>
            <person name="Waterhouse R.M."/>
            <person name="Zwick A."/>
            <person name="Pang H."/>
        </authorList>
    </citation>
    <scope>NUCLEOTIDE SEQUENCE [LARGE SCALE GENOMIC DNA]</scope>
    <source>
        <strain evidence="3">SYSU2018</strain>
    </source>
</reference>
<dbReference type="SMART" id="SM00333">
    <property type="entry name" value="TUDOR"/>
    <property type="match status" value="4"/>
</dbReference>
<proteinExistence type="predicted"/>
<dbReference type="PROSITE" id="PS50304">
    <property type="entry name" value="TUDOR"/>
    <property type="match status" value="4"/>
</dbReference>
<dbReference type="GO" id="GO:0005737">
    <property type="term" value="C:cytoplasm"/>
    <property type="evidence" value="ECO:0007669"/>
    <property type="project" value="UniProtKB-ARBA"/>
</dbReference>
<dbReference type="InterPro" id="IPR002999">
    <property type="entry name" value="Tudor"/>
</dbReference>
<accession>A0ABD2NTR1</accession>
<feature type="domain" description="Tudor" evidence="2">
    <location>
        <begin position="457"/>
        <end position="515"/>
    </location>
</feature>
<feature type="domain" description="Tudor" evidence="2">
    <location>
        <begin position="172"/>
        <end position="230"/>
    </location>
</feature>
<dbReference type="EMBL" id="JABFTP020000144">
    <property type="protein sequence ID" value="KAL3281927.1"/>
    <property type="molecule type" value="Genomic_DNA"/>
</dbReference>
<dbReference type="Gene3D" id="2.40.50.90">
    <property type="match status" value="3"/>
</dbReference>
<organism evidence="3 4">
    <name type="scientific">Cryptolaemus montrouzieri</name>
    <dbReference type="NCBI Taxonomy" id="559131"/>
    <lineage>
        <taxon>Eukaryota</taxon>
        <taxon>Metazoa</taxon>
        <taxon>Ecdysozoa</taxon>
        <taxon>Arthropoda</taxon>
        <taxon>Hexapoda</taxon>
        <taxon>Insecta</taxon>
        <taxon>Pterygota</taxon>
        <taxon>Neoptera</taxon>
        <taxon>Endopterygota</taxon>
        <taxon>Coleoptera</taxon>
        <taxon>Polyphaga</taxon>
        <taxon>Cucujiformia</taxon>
        <taxon>Coccinelloidea</taxon>
        <taxon>Coccinellidae</taxon>
        <taxon>Scymninae</taxon>
        <taxon>Scymnini</taxon>
        <taxon>Cryptolaemus</taxon>
    </lineage>
</organism>
<dbReference type="InterPro" id="IPR050621">
    <property type="entry name" value="Tudor_domain_containing"/>
</dbReference>
<feature type="domain" description="Tudor" evidence="2">
    <location>
        <begin position="850"/>
        <end position="908"/>
    </location>
</feature>
<evidence type="ECO:0000313" key="3">
    <source>
        <dbReference type="EMBL" id="KAL3281927.1"/>
    </source>
</evidence>
<evidence type="ECO:0000313" key="4">
    <source>
        <dbReference type="Proteomes" id="UP001516400"/>
    </source>
</evidence>
<protein>
    <recommendedName>
        <fullName evidence="2">Tudor domain-containing protein</fullName>
    </recommendedName>
</protein>
<dbReference type="InterPro" id="IPR035437">
    <property type="entry name" value="SNase_OB-fold_sf"/>
</dbReference>
<gene>
    <name evidence="3" type="ORF">HHI36_005130</name>
</gene>
<name>A0ABD2NTR1_9CUCU</name>
<comment type="caution">
    <text evidence="3">The sequence shown here is derived from an EMBL/GenBank/DDBJ whole genome shotgun (WGS) entry which is preliminary data.</text>
</comment>
<feature type="compositionally biased region" description="Basic and acidic residues" evidence="1">
    <location>
        <begin position="30"/>
        <end position="51"/>
    </location>
</feature>